<organism evidence="5 6">
    <name type="scientific">Thermobifida alba</name>
    <name type="common">Thermomonospora alba</name>
    <dbReference type="NCBI Taxonomy" id="53522"/>
    <lineage>
        <taxon>Bacteria</taxon>
        <taxon>Bacillati</taxon>
        <taxon>Actinomycetota</taxon>
        <taxon>Actinomycetes</taxon>
        <taxon>Streptosporangiales</taxon>
        <taxon>Nocardiopsidaceae</taxon>
        <taxon>Thermobifida</taxon>
    </lineage>
</organism>
<evidence type="ECO:0000313" key="5">
    <source>
        <dbReference type="EMBL" id="UPT19743.1"/>
    </source>
</evidence>
<dbReference type="SUPFAM" id="SSF53448">
    <property type="entry name" value="Nucleotide-diphospho-sugar transferases"/>
    <property type="match status" value="1"/>
</dbReference>
<comment type="similarity">
    <text evidence="1">Belongs to the glycosyltransferase 2 family.</text>
</comment>
<name>A0ABY4L078_THEAE</name>
<dbReference type="PANTHER" id="PTHR43685">
    <property type="entry name" value="GLYCOSYLTRANSFERASE"/>
    <property type="match status" value="1"/>
</dbReference>
<evidence type="ECO:0000256" key="1">
    <source>
        <dbReference type="ARBA" id="ARBA00006739"/>
    </source>
</evidence>
<evidence type="ECO:0000259" key="4">
    <source>
        <dbReference type="Pfam" id="PF00535"/>
    </source>
</evidence>
<keyword evidence="3" id="KW-0808">Transferase</keyword>
<sequence>MRQHRETGGPVTVVVATRNRREELHRTLRMLGRLRPRPPVVVVDNASTDGTADSVRDLFPEVQVVTLARNVGAAARNVGVSLARTPYAAFCDDDSWWEPGALERAADAFDAHPRLGLVAASVRVGAEGRPDPLNEQLARGLGTVPGLPGPRVLGFMACAAVVRVAAFEEVGGFNPLLFFAGEETLLALDLAAAGWEPCHLPEVWACHHPSVRRPPGPWRRRLEQRNAVLTMWLRRPVPRALAATADLARRARADAPARAALADVLRALPRVLAARRRLPPSVEGDLRVLEAG</sequence>
<dbReference type="RefSeq" id="WP_248591969.1">
    <property type="nucleotide sequence ID" value="NZ_BAABEB010000020.1"/>
</dbReference>
<dbReference type="Gene3D" id="3.90.550.10">
    <property type="entry name" value="Spore Coat Polysaccharide Biosynthesis Protein SpsA, Chain A"/>
    <property type="match status" value="1"/>
</dbReference>
<dbReference type="InterPro" id="IPR029044">
    <property type="entry name" value="Nucleotide-diphossugar_trans"/>
</dbReference>
<keyword evidence="2" id="KW-0328">Glycosyltransferase</keyword>
<evidence type="ECO:0000313" key="6">
    <source>
        <dbReference type="Proteomes" id="UP000832041"/>
    </source>
</evidence>
<dbReference type="InterPro" id="IPR050834">
    <property type="entry name" value="Glycosyltransf_2"/>
</dbReference>
<feature type="domain" description="Glycosyltransferase 2-like" evidence="4">
    <location>
        <begin position="12"/>
        <end position="170"/>
    </location>
</feature>
<accession>A0ABY4L078</accession>
<evidence type="ECO:0000256" key="2">
    <source>
        <dbReference type="ARBA" id="ARBA00022676"/>
    </source>
</evidence>
<dbReference type="EMBL" id="CP051627">
    <property type="protein sequence ID" value="UPT19743.1"/>
    <property type="molecule type" value="Genomic_DNA"/>
</dbReference>
<dbReference type="Proteomes" id="UP000832041">
    <property type="component" value="Chromosome"/>
</dbReference>
<evidence type="ECO:0000256" key="3">
    <source>
        <dbReference type="ARBA" id="ARBA00022679"/>
    </source>
</evidence>
<reference evidence="5 6" key="1">
    <citation type="submission" date="2020-04" db="EMBL/GenBank/DDBJ databases">
        <title>Thermobifida alba genome sequencing and assembly.</title>
        <authorList>
            <person name="Luzics S."/>
            <person name="Horvath B."/>
            <person name="Nagy I."/>
            <person name="Toth A."/>
            <person name="Nagy I."/>
            <person name="Kukolya J."/>
        </authorList>
    </citation>
    <scope>NUCLEOTIDE SEQUENCE [LARGE SCALE GENOMIC DNA]</scope>
    <source>
        <strain evidence="5 6">DSM 43795</strain>
    </source>
</reference>
<keyword evidence="6" id="KW-1185">Reference proteome</keyword>
<dbReference type="Pfam" id="PF00535">
    <property type="entry name" value="Glycos_transf_2"/>
    <property type="match status" value="1"/>
</dbReference>
<protein>
    <submittedName>
        <fullName evidence="5">Glycosyltransferase</fullName>
    </submittedName>
</protein>
<proteinExistence type="inferred from homology"/>
<dbReference type="PANTHER" id="PTHR43685:SF5">
    <property type="entry name" value="GLYCOSYLTRANSFERASE EPSE-RELATED"/>
    <property type="match status" value="1"/>
</dbReference>
<dbReference type="InterPro" id="IPR001173">
    <property type="entry name" value="Glyco_trans_2-like"/>
</dbReference>
<gene>
    <name evidence="5" type="ORF">FOF52_01150</name>
</gene>